<dbReference type="InterPro" id="IPR001563">
    <property type="entry name" value="Peptidase_S10"/>
</dbReference>
<dbReference type="Proteomes" id="UP001558652">
    <property type="component" value="Unassembled WGS sequence"/>
</dbReference>
<evidence type="ECO:0000256" key="4">
    <source>
        <dbReference type="ARBA" id="ARBA00022729"/>
    </source>
</evidence>
<name>A0ABD0YRH4_9HEMI</name>
<dbReference type="PANTHER" id="PTHR11802:SF472">
    <property type="entry name" value="SERINE CARBOXYPEPTIDASE CPVL-RELATED"/>
    <property type="match status" value="1"/>
</dbReference>
<keyword evidence="6" id="KW-0325">Glycoprotein</keyword>
<organism evidence="8 9">
    <name type="scientific">Ranatra chinensis</name>
    <dbReference type="NCBI Taxonomy" id="642074"/>
    <lineage>
        <taxon>Eukaryota</taxon>
        <taxon>Metazoa</taxon>
        <taxon>Ecdysozoa</taxon>
        <taxon>Arthropoda</taxon>
        <taxon>Hexapoda</taxon>
        <taxon>Insecta</taxon>
        <taxon>Pterygota</taxon>
        <taxon>Neoptera</taxon>
        <taxon>Paraneoptera</taxon>
        <taxon>Hemiptera</taxon>
        <taxon>Heteroptera</taxon>
        <taxon>Panheteroptera</taxon>
        <taxon>Nepomorpha</taxon>
        <taxon>Nepidae</taxon>
        <taxon>Ranatrinae</taxon>
        <taxon>Ranatra</taxon>
    </lineage>
</organism>
<evidence type="ECO:0000256" key="6">
    <source>
        <dbReference type="ARBA" id="ARBA00023180"/>
    </source>
</evidence>
<sequence>MENVAGPSGFMTETSLDQRSQNRNDRPRKLECYSEAGLFITTSLIENTSLADIRDALRVSIASVTGYSGFLTVNERYNTSLFFWYFPSERSPENAPVLLWLEGMNTSISIPIFHGNGPYKIDEYSTEVQSKFSWTKFCHMLYIDYMPGKGFSFTDDARGFHKDFVDVADGLYAAVQLFFAVFDDLKDNDLYVVGQSQGASAAIPLAGKIHDSNSKGKDKKINMKSLLLTSGSMGTMQQVVRSVFYENFGMFLSKKEATIFRTLEQTVLNLLMSDIFDVAYGMHLCSLNYDMRKCCFRATGMNTPMNIIFDGPTTYLGNRINEPHIKKQINVGNSTFLDGTKSYRLLKQWVPRWNWRHVYGTMSVLLENYRVIFCYGQMDMATPYTTIPGVIGAFKWSGSAAFKNTTRRVLRRESGDIDAYIRTYGPTTEVMVIGAGHNKRVSYAQGMEAQVRSICERVIETEDTAQNYITLIKSLVVERTKREVPERVKKVLKSISTPLRLDEAMDLIREEDEDFQVGGVKKLGEESAKIDLGGSIANGENLGLKRLNPSGRQRRIEVRKMNKGDRNTGIRRIGKTSVGVKVRKRNIRVERDGRSMASSDEEPMDTSSGEESTGNQKTVGVDRKDSYATAATGSIKGKSE</sequence>
<keyword evidence="3" id="KW-0645">Protease</keyword>
<evidence type="ECO:0000313" key="9">
    <source>
        <dbReference type="Proteomes" id="UP001558652"/>
    </source>
</evidence>
<dbReference type="AlphaFoldDB" id="A0ABD0YRH4"/>
<keyword evidence="4" id="KW-0732">Signal</keyword>
<dbReference type="SUPFAM" id="SSF53474">
    <property type="entry name" value="alpha/beta-Hydrolases"/>
    <property type="match status" value="1"/>
</dbReference>
<accession>A0ABD0YRH4</accession>
<dbReference type="GO" id="GO:0006508">
    <property type="term" value="P:proteolysis"/>
    <property type="evidence" value="ECO:0007669"/>
    <property type="project" value="UniProtKB-KW"/>
</dbReference>
<comment type="similarity">
    <text evidence="1">Belongs to the peptidase S10 family.</text>
</comment>
<dbReference type="GO" id="GO:0004180">
    <property type="term" value="F:carboxypeptidase activity"/>
    <property type="evidence" value="ECO:0007669"/>
    <property type="project" value="UniProtKB-KW"/>
</dbReference>
<evidence type="ECO:0000256" key="2">
    <source>
        <dbReference type="ARBA" id="ARBA00022645"/>
    </source>
</evidence>
<feature type="region of interest" description="Disordered" evidence="7">
    <location>
        <begin position="1"/>
        <end position="27"/>
    </location>
</feature>
<gene>
    <name evidence="8" type="ORF">AAG570_008651</name>
</gene>
<feature type="region of interest" description="Disordered" evidence="7">
    <location>
        <begin position="585"/>
        <end position="640"/>
    </location>
</feature>
<feature type="compositionally biased region" description="Polar residues" evidence="7">
    <location>
        <begin position="605"/>
        <end position="618"/>
    </location>
</feature>
<dbReference type="EMBL" id="JBFDAA010000003">
    <property type="protein sequence ID" value="KAL1138588.1"/>
    <property type="molecule type" value="Genomic_DNA"/>
</dbReference>
<dbReference type="Gene3D" id="3.40.50.1820">
    <property type="entry name" value="alpha/beta hydrolase"/>
    <property type="match status" value="1"/>
</dbReference>
<keyword evidence="5" id="KW-0378">Hydrolase</keyword>
<evidence type="ECO:0000313" key="8">
    <source>
        <dbReference type="EMBL" id="KAL1138588.1"/>
    </source>
</evidence>
<proteinExistence type="inferred from homology"/>
<evidence type="ECO:0000256" key="5">
    <source>
        <dbReference type="ARBA" id="ARBA00022801"/>
    </source>
</evidence>
<protein>
    <submittedName>
        <fullName evidence="8">Uncharacterized protein</fullName>
    </submittedName>
</protein>
<dbReference type="InterPro" id="IPR029058">
    <property type="entry name" value="AB_hydrolase_fold"/>
</dbReference>
<comment type="caution">
    <text evidence="8">The sequence shown here is derived from an EMBL/GenBank/DDBJ whole genome shotgun (WGS) entry which is preliminary data.</text>
</comment>
<dbReference type="Pfam" id="PF00450">
    <property type="entry name" value="Peptidase_S10"/>
    <property type="match status" value="1"/>
</dbReference>
<evidence type="ECO:0000256" key="7">
    <source>
        <dbReference type="SAM" id="MobiDB-lite"/>
    </source>
</evidence>
<dbReference type="PANTHER" id="PTHR11802">
    <property type="entry name" value="SERINE PROTEASE FAMILY S10 SERINE CARBOXYPEPTIDASE"/>
    <property type="match status" value="1"/>
</dbReference>
<keyword evidence="2" id="KW-0121">Carboxypeptidase</keyword>
<keyword evidence="9" id="KW-1185">Reference proteome</keyword>
<reference evidence="8 9" key="1">
    <citation type="submission" date="2024-07" db="EMBL/GenBank/DDBJ databases">
        <title>Chromosome-level genome assembly of the water stick insect Ranatra chinensis (Heteroptera: Nepidae).</title>
        <authorList>
            <person name="Liu X."/>
        </authorList>
    </citation>
    <scope>NUCLEOTIDE SEQUENCE [LARGE SCALE GENOMIC DNA]</scope>
    <source>
        <strain evidence="8">Cailab_2021Rc</strain>
        <tissue evidence="8">Muscle</tissue>
    </source>
</reference>
<evidence type="ECO:0000256" key="1">
    <source>
        <dbReference type="ARBA" id="ARBA00009431"/>
    </source>
</evidence>
<evidence type="ECO:0000256" key="3">
    <source>
        <dbReference type="ARBA" id="ARBA00022670"/>
    </source>
</evidence>